<dbReference type="RefSeq" id="WP_344315137.1">
    <property type="nucleotide sequence ID" value="NZ_BAAANY010000043.1"/>
</dbReference>
<proteinExistence type="predicted"/>
<comment type="caution">
    <text evidence="1">The sequence shown here is derived from an EMBL/GenBank/DDBJ whole genome shotgun (WGS) entry which is preliminary data.</text>
</comment>
<reference evidence="2" key="1">
    <citation type="journal article" date="2019" name="Int. J. Syst. Evol. Microbiol.">
        <title>The Global Catalogue of Microorganisms (GCM) 10K type strain sequencing project: providing services to taxonomists for standard genome sequencing and annotation.</title>
        <authorList>
            <consortium name="The Broad Institute Genomics Platform"/>
            <consortium name="The Broad Institute Genome Sequencing Center for Infectious Disease"/>
            <person name="Wu L."/>
            <person name="Ma J."/>
        </authorList>
    </citation>
    <scope>NUCLEOTIDE SEQUENCE [LARGE SCALE GENOMIC DNA]</scope>
    <source>
        <strain evidence="2">JCM 14718</strain>
    </source>
</reference>
<evidence type="ECO:0008006" key="3">
    <source>
        <dbReference type="Google" id="ProtNLM"/>
    </source>
</evidence>
<dbReference type="Proteomes" id="UP001500618">
    <property type="component" value="Unassembled WGS sequence"/>
</dbReference>
<accession>A0ABP4V6J7</accession>
<evidence type="ECO:0000313" key="2">
    <source>
        <dbReference type="Proteomes" id="UP001500618"/>
    </source>
</evidence>
<dbReference type="EMBL" id="BAAANY010000043">
    <property type="protein sequence ID" value="GAA1718919.1"/>
    <property type="molecule type" value="Genomic_DNA"/>
</dbReference>
<protein>
    <recommendedName>
        <fullName evidence="3">HNH endonuclease</fullName>
    </recommendedName>
</protein>
<gene>
    <name evidence="1" type="ORF">GCM10009765_79150</name>
</gene>
<name>A0ABP4V6J7_9ACTN</name>
<sequence>MTNTRKYGAGVITGLVSMSQGLCYWPTCDQPIVRFVDGQPVNNFETAHIRAANKGGRRYVERMNDAERNGFTNLLLLCIVHHKIVDKIRPNDFSIETLESWKTAREKTGQAALRGLFGLTENRLQEMIDDAFQEFKATFDNALAQLNTVDREAAALLRPLINELAEARFQFRFPDADTTSQLAQAATLLQHLPDSSTTLAKVAKDLEGLPAATEALTGALKQAQQFM</sequence>
<keyword evidence="2" id="KW-1185">Reference proteome</keyword>
<organism evidence="1 2">
    <name type="scientific">Fodinicola feengrottensis</name>
    <dbReference type="NCBI Taxonomy" id="435914"/>
    <lineage>
        <taxon>Bacteria</taxon>
        <taxon>Bacillati</taxon>
        <taxon>Actinomycetota</taxon>
        <taxon>Actinomycetes</taxon>
        <taxon>Mycobacteriales</taxon>
        <taxon>Fodinicola</taxon>
    </lineage>
</organism>
<evidence type="ECO:0000313" key="1">
    <source>
        <dbReference type="EMBL" id="GAA1718919.1"/>
    </source>
</evidence>